<evidence type="ECO:0000313" key="2">
    <source>
        <dbReference type="Proteomes" id="UP000015104"/>
    </source>
</evidence>
<accession>T1KI94</accession>
<reference evidence="2" key="1">
    <citation type="submission" date="2011-08" db="EMBL/GenBank/DDBJ databases">
        <authorList>
            <person name="Rombauts S."/>
        </authorList>
    </citation>
    <scope>NUCLEOTIDE SEQUENCE</scope>
    <source>
        <strain evidence="2">London</strain>
    </source>
</reference>
<reference evidence="1" key="2">
    <citation type="submission" date="2015-06" db="UniProtKB">
        <authorList>
            <consortium name="EnsemblMetazoa"/>
        </authorList>
    </citation>
    <scope>IDENTIFICATION</scope>
</reference>
<keyword evidence="2" id="KW-1185">Reference proteome</keyword>
<dbReference type="EMBL" id="CAEY01000111">
    <property type="status" value="NOT_ANNOTATED_CDS"/>
    <property type="molecule type" value="Genomic_DNA"/>
</dbReference>
<organism evidence="1 2">
    <name type="scientific">Tetranychus urticae</name>
    <name type="common">Two-spotted spider mite</name>
    <dbReference type="NCBI Taxonomy" id="32264"/>
    <lineage>
        <taxon>Eukaryota</taxon>
        <taxon>Metazoa</taxon>
        <taxon>Ecdysozoa</taxon>
        <taxon>Arthropoda</taxon>
        <taxon>Chelicerata</taxon>
        <taxon>Arachnida</taxon>
        <taxon>Acari</taxon>
        <taxon>Acariformes</taxon>
        <taxon>Trombidiformes</taxon>
        <taxon>Prostigmata</taxon>
        <taxon>Eleutherengona</taxon>
        <taxon>Raphignathae</taxon>
        <taxon>Tetranychoidea</taxon>
        <taxon>Tetranychidae</taxon>
        <taxon>Tetranychus</taxon>
    </lineage>
</organism>
<sequence length="39" mass="4458">MTNRLATVSFNSLALNLKNLIRRTNQRVEEVLPLLFGTN</sequence>
<dbReference type="EnsemblMetazoa" id="tetur12g00540.1">
    <property type="protein sequence ID" value="tetur12g00540.1"/>
    <property type="gene ID" value="tetur12g00540"/>
</dbReference>
<evidence type="ECO:0000313" key="1">
    <source>
        <dbReference type="EnsemblMetazoa" id="tetur12g00540.1"/>
    </source>
</evidence>
<dbReference type="Proteomes" id="UP000015104">
    <property type="component" value="Unassembled WGS sequence"/>
</dbReference>
<proteinExistence type="predicted"/>
<protein>
    <submittedName>
        <fullName evidence="1">Uncharacterized protein</fullName>
    </submittedName>
</protein>
<dbReference type="HOGENOM" id="CLU_3320625_0_0_1"/>
<dbReference type="AlphaFoldDB" id="T1KI94"/>
<name>T1KI94_TETUR</name>